<dbReference type="EMBL" id="MPUH01000306">
    <property type="protein sequence ID" value="OMJ83368.1"/>
    <property type="molecule type" value="Genomic_DNA"/>
</dbReference>
<keyword evidence="1" id="KW-0812">Transmembrane</keyword>
<keyword evidence="1" id="KW-0472">Membrane</keyword>
<feature type="transmembrane region" description="Helical" evidence="1">
    <location>
        <begin position="84"/>
        <end position="102"/>
    </location>
</feature>
<proteinExistence type="predicted"/>
<keyword evidence="3" id="KW-1185">Reference proteome</keyword>
<evidence type="ECO:0000313" key="2">
    <source>
        <dbReference type="EMBL" id="OMJ83368.1"/>
    </source>
</evidence>
<feature type="transmembrane region" description="Helical" evidence="1">
    <location>
        <begin position="114"/>
        <end position="135"/>
    </location>
</feature>
<sequence length="203" mass="23065">MESRNSDYVKVSPLLFWRPPYIYKVPEAQPGHCHVPLIQNYFSATYHPNLMSYQILAERINQTAFMSVINSGNYVIKTPYFKFLFIRWFLIIAALIVFINFITSCADGDASGIAINLIFLILCPFGMRAGGAQYLQRLQKYQKVMDKAMRSQSSTILSGSGIVVESGEKCLYLHFHEQAYSPPVQVNYLANPGYSQPDTQINL</sequence>
<comment type="caution">
    <text evidence="2">The sequence shown here is derived from an EMBL/GenBank/DDBJ whole genome shotgun (WGS) entry which is preliminary data.</text>
</comment>
<organism evidence="2 3">
    <name type="scientific">Stentor coeruleus</name>
    <dbReference type="NCBI Taxonomy" id="5963"/>
    <lineage>
        <taxon>Eukaryota</taxon>
        <taxon>Sar</taxon>
        <taxon>Alveolata</taxon>
        <taxon>Ciliophora</taxon>
        <taxon>Postciliodesmatophora</taxon>
        <taxon>Heterotrichea</taxon>
        <taxon>Heterotrichida</taxon>
        <taxon>Stentoridae</taxon>
        <taxon>Stentor</taxon>
    </lineage>
</organism>
<gene>
    <name evidence="2" type="ORF">SteCoe_15695</name>
</gene>
<evidence type="ECO:0000256" key="1">
    <source>
        <dbReference type="SAM" id="Phobius"/>
    </source>
</evidence>
<reference evidence="2 3" key="1">
    <citation type="submission" date="2016-11" db="EMBL/GenBank/DDBJ databases">
        <title>The macronuclear genome of Stentor coeruleus: a giant cell with tiny introns.</title>
        <authorList>
            <person name="Slabodnick M."/>
            <person name="Ruby J.G."/>
            <person name="Reiff S.B."/>
            <person name="Swart E.C."/>
            <person name="Gosai S."/>
            <person name="Prabakaran S."/>
            <person name="Witkowska E."/>
            <person name="Larue G.E."/>
            <person name="Fisher S."/>
            <person name="Freeman R.M."/>
            <person name="Gunawardena J."/>
            <person name="Chu W."/>
            <person name="Stover N.A."/>
            <person name="Gregory B.D."/>
            <person name="Nowacki M."/>
            <person name="Derisi J."/>
            <person name="Roy S.W."/>
            <person name="Marshall W.F."/>
            <person name="Sood P."/>
        </authorList>
    </citation>
    <scope>NUCLEOTIDE SEQUENCE [LARGE SCALE GENOMIC DNA]</scope>
    <source>
        <strain evidence="2">WM001</strain>
    </source>
</reference>
<name>A0A1R2C2W9_9CILI</name>
<accession>A0A1R2C2W9</accession>
<dbReference type="AlphaFoldDB" id="A0A1R2C2W9"/>
<evidence type="ECO:0000313" key="3">
    <source>
        <dbReference type="Proteomes" id="UP000187209"/>
    </source>
</evidence>
<protein>
    <submittedName>
        <fullName evidence="2">Uncharacterized protein</fullName>
    </submittedName>
</protein>
<keyword evidence="1" id="KW-1133">Transmembrane helix</keyword>
<dbReference type="Proteomes" id="UP000187209">
    <property type="component" value="Unassembled WGS sequence"/>
</dbReference>